<keyword evidence="4" id="KW-1185">Reference proteome</keyword>
<evidence type="ECO:0000256" key="1">
    <source>
        <dbReference type="SAM" id="Phobius"/>
    </source>
</evidence>
<feature type="transmembrane region" description="Helical" evidence="1">
    <location>
        <begin position="91"/>
        <end position="116"/>
    </location>
</feature>
<reference evidence="3 4" key="1">
    <citation type="submission" date="2016-10" db="EMBL/GenBank/DDBJ databases">
        <authorList>
            <person name="de Groot N.N."/>
        </authorList>
    </citation>
    <scope>NUCLEOTIDE SEQUENCE [LARGE SCALE GENOMIC DNA]</scope>
    <source>
        <strain evidence="3 4">CGMCC 1.9157</strain>
    </source>
</reference>
<dbReference type="InterPro" id="IPR000326">
    <property type="entry name" value="PAP2/HPO"/>
</dbReference>
<feature type="transmembrane region" description="Helical" evidence="1">
    <location>
        <begin position="180"/>
        <end position="199"/>
    </location>
</feature>
<protein>
    <submittedName>
        <fullName evidence="3">Membrane-associated enzyme, PAP2 (Acid phosphatase) superfamily</fullName>
    </submittedName>
</protein>
<accession>A0A1I5JDY1</accession>
<feature type="transmembrane region" description="Helical" evidence="1">
    <location>
        <begin position="65"/>
        <end position="85"/>
    </location>
</feature>
<keyword evidence="1" id="KW-1133">Transmembrane helix</keyword>
<feature type="domain" description="Phosphatidic acid phosphatase type 2/haloperoxidase" evidence="2">
    <location>
        <begin position="97"/>
        <end position="221"/>
    </location>
</feature>
<keyword evidence="1" id="KW-0472">Membrane</keyword>
<proteinExistence type="predicted"/>
<dbReference type="SUPFAM" id="SSF48317">
    <property type="entry name" value="Acid phosphatase/Vanadium-dependent haloperoxidase"/>
    <property type="match status" value="1"/>
</dbReference>
<dbReference type="OrthoDB" id="9813524at2"/>
<feature type="transmembrane region" description="Helical" evidence="1">
    <location>
        <begin position="205"/>
        <end position="223"/>
    </location>
</feature>
<evidence type="ECO:0000313" key="4">
    <source>
        <dbReference type="Proteomes" id="UP000199236"/>
    </source>
</evidence>
<dbReference type="CDD" id="cd03396">
    <property type="entry name" value="PAP2_like_6"/>
    <property type="match status" value="1"/>
</dbReference>
<dbReference type="EMBL" id="FOVR01000011">
    <property type="protein sequence ID" value="SFO70869.1"/>
    <property type="molecule type" value="Genomic_DNA"/>
</dbReference>
<dbReference type="RefSeq" id="WP_090074594.1">
    <property type="nucleotide sequence ID" value="NZ_FOVR01000011.1"/>
</dbReference>
<dbReference type="Gene3D" id="1.20.144.10">
    <property type="entry name" value="Phosphatidic acid phosphatase type 2/haloperoxidase"/>
    <property type="match status" value="1"/>
</dbReference>
<name>A0A1I5JDY1_9HYPH</name>
<dbReference type="InterPro" id="IPR036938">
    <property type="entry name" value="PAP2/HPO_sf"/>
</dbReference>
<evidence type="ECO:0000313" key="3">
    <source>
        <dbReference type="EMBL" id="SFO70869.1"/>
    </source>
</evidence>
<dbReference type="Proteomes" id="UP000199236">
    <property type="component" value="Unassembled WGS sequence"/>
</dbReference>
<dbReference type="AlphaFoldDB" id="A0A1I5JDY1"/>
<sequence>MRKTFIHEAYRYPVYWATMAILLLSSLFLILPELDIWVSGLFFSPVDGFWLKAHDVPLRLRKLGLFLPRAAILLLLGFALARLFWPSLKKLFPLPIVLFLGASALLGPGLLVNGLLKANWGRARPIQTDLFGGDWPYSEVWVLADHCQSNCSFVSGEASMGFWMLGLVLLLPFGWRKVSVWLLATLCVLISLNRVAFGGHFLSDILLSWALTGWVMVILYRLMQQAGWFGDRAQRIEENWDHTGQQLRARLATLWRILSQ</sequence>
<evidence type="ECO:0000259" key="2">
    <source>
        <dbReference type="SMART" id="SM00014"/>
    </source>
</evidence>
<dbReference type="Pfam" id="PF01569">
    <property type="entry name" value="PAP2"/>
    <property type="match status" value="1"/>
</dbReference>
<organism evidence="3 4">
    <name type="scientific">Cohaesibacter marisflavi</name>
    <dbReference type="NCBI Taxonomy" id="655353"/>
    <lineage>
        <taxon>Bacteria</taxon>
        <taxon>Pseudomonadati</taxon>
        <taxon>Pseudomonadota</taxon>
        <taxon>Alphaproteobacteria</taxon>
        <taxon>Hyphomicrobiales</taxon>
        <taxon>Cohaesibacteraceae</taxon>
    </lineage>
</organism>
<keyword evidence="1" id="KW-0812">Transmembrane</keyword>
<gene>
    <name evidence="3" type="ORF">SAMN04488056_11199</name>
</gene>
<feature type="transmembrane region" description="Helical" evidence="1">
    <location>
        <begin position="12"/>
        <end position="30"/>
    </location>
</feature>
<dbReference type="SMART" id="SM00014">
    <property type="entry name" value="acidPPc"/>
    <property type="match status" value="1"/>
</dbReference>
<dbReference type="STRING" id="655353.SAMN04488056_11199"/>